<feature type="chain" id="PRO_5022172813" evidence="1">
    <location>
        <begin position="22"/>
        <end position="175"/>
    </location>
</feature>
<keyword evidence="1" id="KW-0732">Signal</keyword>
<reference evidence="3 4" key="1">
    <citation type="submission" date="2018-11" db="EMBL/GenBank/DDBJ databases">
        <title>The first complete genome of Serratia liquefaciens isolated from metalophyte plant revel distinctness adaptive mechanisms in an extreme habitat.</title>
        <authorList>
            <person name="Caneschi W.L."/>
            <person name="Sanchez A.B."/>
            <person name="Felestrino E.B."/>
            <person name="Assis R.A.B."/>
            <person name="Lemes C.G.C."/>
            <person name="Cordeiro I.F."/>
            <person name="Fonseca N.P."/>
            <person name="Villa M."/>
            <person name="Vieira I.T."/>
            <person name="Moraes L.A."/>
            <person name="Kamino L.H.Y."/>
            <person name="do Carmo F."/>
            <person name="Garcia C.M."/>
            <person name="Almeida N.F."/>
            <person name="Silva R.S."/>
            <person name="Ferro J.A."/>
            <person name="Ferro M.I.T."/>
            <person name="Varani A.M."/>
            <person name="Ferreira R.M."/>
            <person name="dos Santos V.L."/>
            <person name="Silva U.C."/>
            <person name="Setubal J.C."/>
            <person name="Moreira L.M."/>
        </authorList>
    </citation>
    <scope>NUCLEOTIDE SEQUENCE [LARGE SCALE GENOMIC DNA]</scope>
    <source>
        <strain evidence="3 4">FG3</strain>
        <plasmid evidence="3 4">p2-125</plasmid>
    </source>
</reference>
<dbReference type="SUPFAM" id="SSF49401">
    <property type="entry name" value="Bacterial adhesins"/>
    <property type="match status" value="1"/>
</dbReference>
<dbReference type="PANTHER" id="PTHR33420">
    <property type="entry name" value="FIMBRIAL SUBUNIT ELFA-RELATED"/>
    <property type="match status" value="1"/>
</dbReference>
<dbReference type="RefSeq" id="WP_142816680.1">
    <property type="nucleotide sequence ID" value="NZ_CP033895.1"/>
</dbReference>
<accession>A0A515D611</accession>
<gene>
    <name evidence="3" type="ORF">EGO53_28945</name>
</gene>
<organism evidence="3 4">
    <name type="scientific">Serratia liquefaciens</name>
    <dbReference type="NCBI Taxonomy" id="614"/>
    <lineage>
        <taxon>Bacteria</taxon>
        <taxon>Pseudomonadati</taxon>
        <taxon>Pseudomonadota</taxon>
        <taxon>Gammaproteobacteria</taxon>
        <taxon>Enterobacterales</taxon>
        <taxon>Yersiniaceae</taxon>
        <taxon>Serratia</taxon>
    </lineage>
</organism>
<dbReference type="InterPro" id="IPR036937">
    <property type="entry name" value="Adhesion_dom_fimbrial_sf"/>
</dbReference>
<dbReference type="InterPro" id="IPR008966">
    <property type="entry name" value="Adhesion_dom_sf"/>
</dbReference>
<protein>
    <submittedName>
        <fullName evidence="3">Type 1 fimbrial protein</fullName>
    </submittedName>
</protein>
<geneLocation type="plasmid" evidence="3 4">
    <name>p2-125</name>
</geneLocation>
<dbReference type="GO" id="GO:0043709">
    <property type="term" value="P:cell adhesion involved in single-species biofilm formation"/>
    <property type="evidence" value="ECO:0007669"/>
    <property type="project" value="TreeGrafter"/>
</dbReference>
<evidence type="ECO:0000259" key="2">
    <source>
        <dbReference type="Pfam" id="PF00419"/>
    </source>
</evidence>
<name>A0A515D611_SERLI</name>
<dbReference type="Gene3D" id="2.60.40.1090">
    <property type="entry name" value="Fimbrial-type adhesion domain"/>
    <property type="match status" value="1"/>
</dbReference>
<dbReference type="Pfam" id="PF00419">
    <property type="entry name" value="Fimbrial"/>
    <property type="match status" value="1"/>
</dbReference>
<dbReference type="GO" id="GO:0009289">
    <property type="term" value="C:pilus"/>
    <property type="evidence" value="ECO:0007669"/>
    <property type="project" value="InterPro"/>
</dbReference>
<dbReference type="AlphaFoldDB" id="A0A515D611"/>
<proteinExistence type="predicted"/>
<dbReference type="Proteomes" id="UP000317572">
    <property type="component" value="Plasmid p2-125"/>
</dbReference>
<dbReference type="EMBL" id="CP033895">
    <property type="protein sequence ID" value="QDL35845.1"/>
    <property type="molecule type" value="Genomic_DNA"/>
</dbReference>
<dbReference type="PANTHER" id="PTHR33420:SF25">
    <property type="entry name" value="PROTEIN FIMF"/>
    <property type="match status" value="1"/>
</dbReference>
<feature type="domain" description="Fimbrial-type adhesion" evidence="2">
    <location>
        <begin position="26"/>
        <end position="175"/>
    </location>
</feature>
<evidence type="ECO:0000256" key="1">
    <source>
        <dbReference type="SAM" id="SignalP"/>
    </source>
</evidence>
<dbReference type="InterPro" id="IPR050263">
    <property type="entry name" value="Bact_Fimbrial_Adh_Pro"/>
</dbReference>
<keyword evidence="3" id="KW-0614">Plasmid</keyword>
<dbReference type="InterPro" id="IPR000259">
    <property type="entry name" value="Adhesion_dom_fimbrial"/>
</dbReference>
<evidence type="ECO:0000313" key="3">
    <source>
        <dbReference type="EMBL" id="QDL35845.1"/>
    </source>
</evidence>
<feature type="signal peptide" evidence="1">
    <location>
        <begin position="1"/>
        <end position="21"/>
    </location>
</feature>
<sequence>MNKICYLLSIIGSLILSDASASDSTITISGNVKDSSCSVAGESKDFTVDLLDHNSKEFRAIGDTTSPISFRIVLESCSSSVTAVKIGFVGIADNTNTNLLKLDSGPTAASGIGIQIMDMNKNILPLNAVLTENPWITLTPGKTNMLNFYARLMATQLPVTMGDVKATATFTLEFQ</sequence>
<evidence type="ECO:0000313" key="4">
    <source>
        <dbReference type="Proteomes" id="UP000317572"/>
    </source>
</evidence>